<dbReference type="AlphaFoldDB" id="A0A1D2MG05"/>
<name>A0A1D2MG05_ORCCI</name>
<dbReference type="EMBL" id="LJIJ01001377">
    <property type="protein sequence ID" value="ODM91930.1"/>
    <property type="molecule type" value="Genomic_DNA"/>
</dbReference>
<keyword evidence="3" id="KW-0328">Glycosyltransferase</keyword>
<sequence length="394" mass="44566">MECNQQLTRKFKRGRIVKLILLIAVVSYIVLHLLSNRSFPNTVQHIKTVHENGSTGQVVSSTSESINIAIVSCDHSGNSGSATLASVMIKSVLISAERFHASSVHFFIFLEEAGTQKFIENNVKEYGYSNGNKSVGARLHFHSVFDVVPKEHHRNFVISPAGPRCTFIRLFLSSYLLNVDQILYLDTDTIVTGDISKVWSHFKEMNAQQLIGIAPNSQPGPDFDNIHKTNFGGYPHVPPKGVNAGVVLMNLRKMRTIDWNQKILRAYNNYSTVYNAVNDQLLLNIYLHYETGSRFLNLMPCKYNYMHVYCDHGQLCESVEEDAVGIHIVHGSGGQFFNKEKGLYPVHQVFKKVNISSQHILKELRMSLQQNFVDGANKPECYKHLNRLFSKSFS</sequence>
<keyword evidence="6" id="KW-0735">Signal-anchor</keyword>
<gene>
    <name evidence="14" type="ORF">Ocin01_14749</name>
</gene>
<dbReference type="OrthoDB" id="6238971at2759"/>
<dbReference type="InterPro" id="IPR029044">
    <property type="entry name" value="Nucleotide-diphossugar_trans"/>
</dbReference>
<comment type="subcellular location">
    <subcellularLocation>
        <location evidence="1">Membrane</location>
        <topology evidence="1">Single-pass type II membrane protein</topology>
    </subcellularLocation>
</comment>
<evidence type="ECO:0000313" key="15">
    <source>
        <dbReference type="Proteomes" id="UP000094527"/>
    </source>
</evidence>
<keyword evidence="7 13" id="KW-1133">Transmembrane helix</keyword>
<keyword evidence="15" id="KW-1185">Reference proteome</keyword>
<dbReference type="GO" id="GO:0016020">
    <property type="term" value="C:membrane"/>
    <property type="evidence" value="ECO:0007669"/>
    <property type="project" value="UniProtKB-SubCell"/>
</dbReference>
<evidence type="ECO:0000256" key="12">
    <source>
        <dbReference type="ARBA" id="ARBA00049181"/>
    </source>
</evidence>
<evidence type="ECO:0000256" key="1">
    <source>
        <dbReference type="ARBA" id="ARBA00004606"/>
    </source>
</evidence>
<dbReference type="GO" id="GO:0016266">
    <property type="term" value="P:protein O-linked glycosylation via N-acetyl-galactosamine"/>
    <property type="evidence" value="ECO:0007669"/>
    <property type="project" value="TreeGrafter"/>
</dbReference>
<organism evidence="14 15">
    <name type="scientific">Orchesella cincta</name>
    <name type="common">Springtail</name>
    <name type="synonym">Podura cincta</name>
    <dbReference type="NCBI Taxonomy" id="48709"/>
    <lineage>
        <taxon>Eukaryota</taxon>
        <taxon>Metazoa</taxon>
        <taxon>Ecdysozoa</taxon>
        <taxon>Arthropoda</taxon>
        <taxon>Hexapoda</taxon>
        <taxon>Collembola</taxon>
        <taxon>Entomobryomorpha</taxon>
        <taxon>Entomobryoidea</taxon>
        <taxon>Orchesellidae</taxon>
        <taxon>Orchesellinae</taxon>
        <taxon>Orchesella</taxon>
    </lineage>
</organism>
<dbReference type="Pfam" id="PF01501">
    <property type="entry name" value="Glyco_transf_8"/>
    <property type="match status" value="1"/>
</dbReference>
<evidence type="ECO:0000313" key="14">
    <source>
        <dbReference type="EMBL" id="ODM91930.1"/>
    </source>
</evidence>
<proteinExistence type="inferred from homology"/>
<comment type="catalytic activity">
    <reaction evidence="12">
        <text>3-O-(beta-D-glucosyl)-L-seryl-[EGF-like domain protein] + UDP-alpha-D-xylose = 3-O-[alpha-D-xylosyl-(1-&gt;3)-beta-D-glucosyl]-L-seryl-[EGF-like domain protein] + UDP + H(+)</text>
        <dbReference type="Rhea" id="RHEA:56064"/>
        <dbReference type="Rhea" id="RHEA-COMP:14610"/>
        <dbReference type="Rhea" id="RHEA-COMP:14611"/>
        <dbReference type="ChEBI" id="CHEBI:15378"/>
        <dbReference type="ChEBI" id="CHEBI:57632"/>
        <dbReference type="ChEBI" id="CHEBI:58223"/>
        <dbReference type="ChEBI" id="CHEBI:140575"/>
        <dbReference type="ChEBI" id="CHEBI:140576"/>
        <dbReference type="EC" id="2.4.2.42"/>
    </reaction>
</comment>
<evidence type="ECO:0000256" key="4">
    <source>
        <dbReference type="ARBA" id="ARBA00022679"/>
    </source>
</evidence>
<evidence type="ECO:0000256" key="13">
    <source>
        <dbReference type="SAM" id="Phobius"/>
    </source>
</evidence>
<evidence type="ECO:0000256" key="10">
    <source>
        <dbReference type="ARBA" id="ARBA00037301"/>
    </source>
</evidence>
<evidence type="ECO:0000256" key="8">
    <source>
        <dbReference type="ARBA" id="ARBA00023136"/>
    </source>
</evidence>
<keyword evidence="4 14" id="KW-0808">Transferase</keyword>
<dbReference type="Gene3D" id="3.90.550.10">
    <property type="entry name" value="Spore Coat Polysaccharide Biosynthesis Protein SpsA, Chain A"/>
    <property type="match status" value="1"/>
</dbReference>
<dbReference type="Proteomes" id="UP000094527">
    <property type="component" value="Unassembled WGS sequence"/>
</dbReference>
<dbReference type="OMA" id="NIYLHYE"/>
<keyword evidence="9" id="KW-0325">Glycoprotein</keyword>
<accession>A0A1D2MG05</accession>
<dbReference type="InterPro" id="IPR051993">
    <property type="entry name" value="Glycosyltransferase_8"/>
</dbReference>
<dbReference type="SUPFAM" id="SSF53448">
    <property type="entry name" value="Nucleotide-diphospho-sugar transferases"/>
    <property type="match status" value="1"/>
</dbReference>
<evidence type="ECO:0000256" key="2">
    <source>
        <dbReference type="ARBA" id="ARBA00006351"/>
    </source>
</evidence>
<keyword evidence="5 13" id="KW-0812">Transmembrane</keyword>
<evidence type="ECO:0000256" key="7">
    <source>
        <dbReference type="ARBA" id="ARBA00022989"/>
    </source>
</evidence>
<comment type="caution">
    <text evidence="14">The sequence shown here is derived from an EMBL/GenBank/DDBJ whole genome shotgun (WGS) entry which is preliminary data.</text>
</comment>
<evidence type="ECO:0000256" key="6">
    <source>
        <dbReference type="ARBA" id="ARBA00022968"/>
    </source>
</evidence>
<keyword evidence="8 13" id="KW-0472">Membrane</keyword>
<evidence type="ECO:0000256" key="3">
    <source>
        <dbReference type="ARBA" id="ARBA00022676"/>
    </source>
</evidence>
<comment type="function">
    <text evidence="10">Glycosyltransferase which elongates the O-linked glucose attached to EGF-like repeats in the extracellular domain of Notch proteins by catalyzing the addition of xylose.</text>
</comment>
<reference evidence="14 15" key="1">
    <citation type="journal article" date="2016" name="Genome Biol. Evol.">
        <title>Gene Family Evolution Reflects Adaptation to Soil Environmental Stressors in the Genome of the Collembolan Orchesella cincta.</title>
        <authorList>
            <person name="Faddeeva-Vakhrusheva A."/>
            <person name="Derks M.F."/>
            <person name="Anvar S.Y."/>
            <person name="Agamennone V."/>
            <person name="Suring W."/>
            <person name="Smit S."/>
            <person name="van Straalen N.M."/>
            <person name="Roelofs D."/>
        </authorList>
    </citation>
    <scope>NUCLEOTIDE SEQUENCE [LARGE SCALE GENOMIC DNA]</scope>
    <source>
        <tissue evidence="14">Mixed pool</tissue>
    </source>
</reference>
<dbReference type="InterPro" id="IPR002495">
    <property type="entry name" value="Glyco_trans_8"/>
</dbReference>
<evidence type="ECO:0000256" key="11">
    <source>
        <dbReference type="ARBA" id="ARBA00038854"/>
    </source>
</evidence>
<dbReference type="PANTHER" id="PTHR46012">
    <property type="entry name" value="IP22168P"/>
    <property type="match status" value="1"/>
</dbReference>
<dbReference type="GO" id="GO:0140563">
    <property type="term" value="F:UDP-D-xylose:beta-D-glucoside alpha-1,3-D-xylosyltransferase activity"/>
    <property type="evidence" value="ECO:0007669"/>
    <property type="project" value="UniProtKB-EC"/>
</dbReference>
<evidence type="ECO:0000256" key="9">
    <source>
        <dbReference type="ARBA" id="ARBA00023180"/>
    </source>
</evidence>
<protein>
    <recommendedName>
        <fullName evidence="11">UDP-D-xylose:beta-D-glucoside alpha-1,3-D-xylosyltransferase</fullName>
        <ecNumber evidence="11">2.4.2.42</ecNumber>
    </recommendedName>
</protein>
<comment type="similarity">
    <text evidence="2">Belongs to the glycosyltransferase 8 family.</text>
</comment>
<feature type="transmembrane region" description="Helical" evidence="13">
    <location>
        <begin position="16"/>
        <end position="34"/>
    </location>
</feature>
<evidence type="ECO:0000256" key="5">
    <source>
        <dbReference type="ARBA" id="ARBA00022692"/>
    </source>
</evidence>
<dbReference type="EC" id="2.4.2.42" evidence="11"/>
<dbReference type="PANTHER" id="PTHR46012:SF2">
    <property type="entry name" value="IP22168P"/>
    <property type="match status" value="1"/>
</dbReference>